<dbReference type="CDD" id="cd01104">
    <property type="entry name" value="HTH_MlrA-CarA"/>
    <property type="match status" value="1"/>
</dbReference>
<dbReference type="InterPro" id="IPR000551">
    <property type="entry name" value="MerR-type_HTH_dom"/>
</dbReference>
<proteinExistence type="predicted"/>
<organism evidence="6 7">
    <name type="scientific">Mariniflexile fucanivorans</name>
    <dbReference type="NCBI Taxonomy" id="264023"/>
    <lineage>
        <taxon>Bacteria</taxon>
        <taxon>Pseudomonadati</taxon>
        <taxon>Bacteroidota</taxon>
        <taxon>Flavobacteriia</taxon>
        <taxon>Flavobacteriales</taxon>
        <taxon>Flavobacteriaceae</taxon>
        <taxon>Mariniflexile</taxon>
    </lineage>
</organism>
<keyword evidence="7" id="KW-1185">Reference proteome</keyword>
<evidence type="ECO:0000256" key="3">
    <source>
        <dbReference type="ARBA" id="ARBA00023125"/>
    </source>
</evidence>
<dbReference type="GO" id="GO:0003700">
    <property type="term" value="F:DNA-binding transcription factor activity"/>
    <property type="evidence" value="ECO:0007669"/>
    <property type="project" value="InterPro"/>
</dbReference>
<gene>
    <name evidence="6" type="ORF">EV196_104210</name>
</gene>
<dbReference type="GO" id="GO:0003677">
    <property type="term" value="F:DNA binding"/>
    <property type="evidence" value="ECO:0007669"/>
    <property type="project" value="UniProtKB-KW"/>
</dbReference>
<dbReference type="RefSeq" id="WP_132217664.1">
    <property type="nucleotide sequence ID" value="NZ_OX156936.1"/>
</dbReference>
<evidence type="ECO:0000256" key="2">
    <source>
        <dbReference type="ARBA" id="ARBA00023015"/>
    </source>
</evidence>
<dbReference type="Pfam" id="PF13411">
    <property type="entry name" value="MerR_1"/>
    <property type="match status" value="1"/>
</dbReference>
<dbReference type="OrthoDB" id="9800334at2"/>
<dbReference type="Gene3D" id="1.10.1660.10">
    <property type="match status" value="1"/>
</dbReference>
<dbReference type="InterPro" id="IPR009061">
    <property type="entry name" value="DNA-bd_dom_put_sf"/>
</dbReference>
<protein>
    <submittedName>
        <fullName evidence="6">B12 binding protein</fullName>
    </submittedName>
</protein>
<name>A0A4R1RK52_9FLAO</name>
<feature type="domain" description="HTH merR-type" evidence="5">
    <location>
        <begin position="7"/>
        <end position="76"/>
    </location>
</feature>
<keyword evidence="4" id="KW-0804">Transcription</keyword>
<dbReference type="Pfam" id="PF02607">
    <property type="entry name" value="B12-binding_2"/>
    <property type="match status" value="1"/>
</dbReference>
<dbReference type="Gene3D" id="3.40.50.280">
    <property type="entry name" value="Cobalamin-binding domain"/>
    <property type="match status" value="1"/>
</dbReference>
<evidence type="ECO:0000256" key="1">
    <source>
        <dbReference type="ARBA" id="ARBA00022491"/>
    </source>
</evidence>
<evidence type="ECO:0000313" key="7">
    <source>
        <dbReference type="Proteomes" id="UP000295455"/>
    </source>
</evidence>
<evidence type="ECO:0000313" key="6">
    <source>
        <dbReference type="EMBL" id="TCL66180.1"/>
    </source>
</evidence>
<dbReference type="PANTHER" id="PTHR30204">
    <property type="entry name" value="REDOX-CYCLING DRUG-SENSING TRANSCRIPTIONAL ACTIVATOR SOXR"/>
    <property type="match status" value="1"/>
</dbReference>
<dbReference type="EMBL" id="SLUP01000004">
    <property type="protein sequence ID" value="TCL66180.1"/>
    <property type="molecule type" value="Genomic_DNA"/>
</dbReference>
<dbReference type="Gene3D" id="1.10.1240.10">
    <property type="entry name" value="Methionine synthase domain"/>
    <property type="match status" value="1"/>
</dbReference>
<dbReference type="InterPro" id="IPR036594">
    <property type="entry name" value="Meth_synthase_dom"/>
</dbReference>
<dbReference type="PROSITE" id="PS50937">
    <property type="entry name" value="HTH_MERR_2"/>
    <property type="match status" value="1"/>
</dbReference>
<comment type="caution">
    <text evidence="6">The sequence shown here is derived from an EMBL/GenBank/DDBJ whole genome shotgun (WGS) entry which is preliminary data.</text>
</comment>
<dbReference type="PANTHER" id="PTHR30204:SF69">
    <property type="entry name" value="MERR-FAMILY TRANSCRIPTIONAL REGULATOR"/>
    <property type="match status" value="1"/>
</dbReference>
<reference evidence="6 7" key="1">
    <citation type="submission" date="2019-03" db="EMBL/GenBank/DDBJ databases">
        <title>Genomic Encyclopedia of Type Strains, Phase IV (KMG-IV): sequencing the most valuable type-strain genomes for metagenomic binning, comparative biology and taxonomic classification.</title>
        <authorList>
            <person name="Goeker M."/>
        </authorList>
    </citation>
    <scope>NUCLEOTIDE SEQUENCE [LARGE SCALE GENOMIC DNA]</scope>
    <source>
        <strain evidence="6 7">DSM 18792</strain>
    </source>
</reference>
<evidence type="ECO:0000256" key="4">
    <source>
        <dbReference type="ARBA" id="ARBA00023163"/>
    </source>
</evidence>
<keyword evidence="3" id="KW-0238">DNA-binding</keyword>
<keyword evidence="2" id="KW-0805">Transcription regulation</keyword>
<keyword evidence="1" id="KW-0678">Repressor</keyword>
<dbReference type="SMART" id="SM00422">
    <property type="entry name" value="HTH_MERR"/>
    <property type="match status" value="1"/>
</dbReference>
<dbReference type="SUPFAM" id="SSF46955">
    <property type="entry name" value="Putative DNA-binding domain"/>
    <property type="match status" value="1"/>
</dbReference>
<accession>A0A4R1RK52</accession>
<sequence length="299" mass="34926">MNNIKVNFSIKDLENLTGIKAHTIRIWEKRYKLLSPDRTDTNIRNYSVSSFQKLMNISYLNNNGLKISKIADLKEEEIPIKVRELASRGKIEDHALNAFKMSMMNFDQVLFYSTYNNLLENKTFSQIFYAVFLPLLNEIGLLWQTNTITPAHEHFISVLIKQKILLNTERLQSLEPKPISKTYILFLPDHEIHDIGLLYLNYELRSRGNHTIFLGESVPMESLTDLFDFFDEIIFVSYFTIYPEEENIAPYLNNFSELLLKDNNTKLLLLGQKILNFDSSELPKNISIYKSIENLVKDL</sequence>
<dbReference type="AlphaFoldDB" id="A0A4R1RK52"/>
<dbReference type="Proteomes" id="UP000295455">
    <property type="component" value="Unassembled WGS sequence"/>
</dbReference>
<dbReference type="InterPro" id="IPR047057">
    <property type="entry name" value="MerR_fam"/>
</dbReference>
<evidence type="ECO:0000259" key="5">
    <source>
        <dbReference type="PROSITE" id="PS50937"/>
    </source>
</evidence>
<dbReference type="InterPro" id="IPR003759">
    <property type="entry name" value="Cbl-bd_cap"/>
</dbReference>